<evidence type="ECO:0000313" key="1">
    <source>
        <dbReference type="EMBL" id="MBT9314131.1"/>
    </source>
</evidence>
<dbReference type="RefSeq" id="WP_215607209.1">
    <property type="nucleotide sequence ID" value="NZ_JADOES010000003.1"/>
</dbReference>
<gene>
    <name evidence="1" type="ORF">IXB50_01675</name>
</gene>
<name>A0A947DBG3_9CYAN</name>
<protein>
    <submittedName>
        <fullName evidence="1">Uncharacterized protein</fullName>
    </submittedName>
</protein>
<evidence type="ECO:0000313" key="2">
    <source>
        <dbReference type="Proteomes" id="UP000717364"/>
    </source>
</evidence>
<dbReference type="AlphaFoldDB" id="A0A947DBG3"/>
<accession>A0A947DBG3</accession>
<keyword evidence="2" id="KW-1185">Reference proteome</keyword>
<dbReference type="Proteomes" id="UP000717364">
    <property type="component" value="Unassembled WGS sequence"/>
</dbReference>
<comment type="caution">
    <text evidence="1">The sequence shown here is derived from an EMBL/GenBank/DDBJ whole genome shotgun (WGS) entry which is preliminary data.</text>
</comment>
<reference evidence="1" key="2">
    <citation type="journal article" date="2021" name="Mar. Drugs">
        <title>Genome Reduction and Secondary Metabolism of the Marine Sponge-Associated Cyanobacterium Leptothoe.</title>
        <authorList>
            <person name="Konstantinou D."/>
            <person name="Popin R.V."/>
            <person name="Fewer D.P."/>
            <person name="Sivonen K."/>
            <person name="Gkelis S."/>
        </authorList>
    </citation>
    <scope>NUCLEOTIDE SEQUENCE</scope>
    <source>
        <strain evidence="1">TAU-MAC 1115</strain>
    </source>
</reference>
<proteinExistence type="predicted"/>
<reference evidence="1" key="1">
    <citation type="submission" date="2020-11" db="EMBL/GenBank/DDBJ databases">
        <authorList>
            <person name="Konstantinou D."/>
            <person name="Gkelis S."/>
            <person name="Popin R."/>
            <person name="Fewer D."/>
            <person name="Sivonen K."/>
        </authorList>
    </citation>
    <scope>NUCLEOTIDE SEQUENCE</scope>
    <source>
        <strain evidence="1">TAU-MAC 1115</strain>
    </source>
</reference>
<dbReference type="EMBL" id="JADOES010000003">
    <property type="protein sequence ID" value="MBT9314131.1"/>
    <property type="molecule type" value="Genomic_DNA"/>
</dbReference>
<sequence>MSKSQSLTTIIPELGNAAIRRTPEGHCSVYDLITVVGGQKDPYNVWKRLCKEYSEVLTKCQDFKFSGRGQRETPVTDKEGWAFILGLLPGVMGKKYREGAANLVLRYLDGDVKLAAEIADRNDSQEDLEWLEARVRGKLTRKRFTGVLKARNVRGRGYAICTNKTYLGLFGGTAKQLKANKGLRKNDNLRDHLAIGELNQTAFTEDLSGKRINKVEADGNNGCASECLFVAQKVADFSRNILNA</sequence>
<organism evidence="1 2">
    <name type="scientific">Leptothoe spongobia TAU-MAC 1115</name>
    <dbReference type="NCBI Taxonomy" id="1967444"/>
    <lineage>
        <taxon>Bacteria</taxon>
        <taxon>Bacillati</taxon>
        <taxon>Cyanobacteriota</taxon>
        <taxon>Cyanophyceae</taxon>
        <taxon>Nodosilineales</taxon>
        <taxon>Cymatolegaceae</taxon>
        <taxon>Leptothoe</taxon>
        <taxon>Leptothoe spongobia</taxon>
    </lineage>
</organism>